<evidence type="ECO:0000256" key="10">
    <source>
        <dbReference type="HAMAP-Rule" id="MF_00568"/>
    </source>
</evidence>
<dbReference type="Gene3D" id="3.40.50.10800">
    <property type="entry name" value="NadA-like"/>
    <property type="match status" value="3"/>
</dbReference>
<feature type="binding site" evidence="10">
    <location>
        <position position="259"/>
    </location>
    <ligand>
        <name>[4Fe-4S] cluster</name>
        <dbReference type="ChEBI" id="CHEBI:49883"/>
    </ligand>
</feature>
<evidence type="ECO:0000256" key="8">
    <source>
        <dbReference type="ARBA" id="ARBA00023004"/>
    </source>
</evidence>
<dbReference type="GO" id="GO:0005737">
    <property type="term" value="C:cytoplasm"/>
    <property type="evidence" value="ECO:0007669"/>
    <property type="project" value="UniProtKB-SubCell"/>
</dbReference>
<dbReference type="GO" id="GO:0046872">
    <property type="term" value="F:metal ion binding"/>
    <property type="evidence" value="ECO:0007669"/>
    <property type="project" value="UniProtKB-KW"/>
</dbReference>
<dbReference type="NCBIfam" id="TIGR00550">
    <property type="entry name" value="nadA"/>
    <property type="match status" value="1"/>
</dbReference>
<comment type="subcellular location">
    <subcellularLocation>
        <location evidence="10">Cytoplasm</location>
    </subcellularLocation>
</comment>
<evidence type="ECO:0000313" key="11">
    <source>
        <dbReference type="EMBL" id="AEE96340.1"/>
    </source>
</evidence>
<dbReference type="RefSeq" id="WP_013780770.1">
    <property type="nucleotide sequence ID" value="NC_015520.1"/>
</dbReference>
<dbReference type="STRING" id="697281.Mahau_1143"/>
<dbReference type="GO" id="GO:0034628">
    <property type="term" value="P:'de novo' NAD+ biosynthetic process from L-aspartate"/>
    <property type="evidence" value="ECO:0007669"/>
    <property type="project" value="TreeGrafter"/>
</dbReference>
<evidence type="ECO:0000256" key="3">
    <source>
        <dbReference type="ARBA" id="ARBA00022485"/>
    </source>
</evidence>
<keyword evidence="7 10" id="KW-0479">Metal-binding</keyword>
<evidence type="ECO:0000256" key="9">
    <source>
        <dbReference type="ARBA" id="ARBA00023014"/>
    </source>
</evidence>
<dbReference type="PANTHER" id="PTHR30573">
    <property type="entry name" value="QUINOLINATE SYNTHETASE A"/>
    <property type="match status" value="1"/>
</dbReference>
<comment type="cofactor">
    <cofactor evidence="10">
        <name>[4Fe-4S] cluster</name>
        <dbReference type="ChEBI" id="CHEBI:49883"/>
    </cofactor>
    <text evidence="10">Binds 1 [4Fe-4S] cluster per subunit.</text>
</comment>
<gene>
    <name evidence="10" type="primary">nadA</name>
    <name evidence="11" type="ordered locus">Mahau_1143</name>
</gene>
<dbReference type="NCBIfam" id="NF006879">
    <property type="entry name" value="PRK09375.1-4"/>
    <property type="match status" value="1"/>
</dbReference>
<keyword evidence="8 10" id="KW-0408">Iron</keyword>
<keyword evidence="9 10" id="KW-0411">Iron-sulfur</keyword>
<evidence type="ECO:0000256" key="5">
    <source>
        <dbReference type="ARBA" id="ARBA00022642"/>
    </source>
</evidence>
<dbReference type="AlphaFoldDB" id="F3ZVH8"/>
<dbReference type="Proteomes" id="UP000008457">
    <property type="component" value="Chromosome"/>
</dbReference>
<feature type="binding site" evidence="10">
    <location>
        <position position="171"/>
    </location>
    <ligand>
        <name>[4Fe-4S] cluster</name>
        <dbReference type="ChEBI" id="CHEBI:49883"/>
    </ligand>
</feature>
<feature type="binding site" evidence="10">
    <location>
        <begin position="111"/>
        <end position="113"/>
    </location>
    <ligand>
        <name>iminosuccinate</name>
        <dbReference type="ChEBI" id="CHEBI:77875"/>
    </ligand>
</feature>
<dbReference type="HAMAP" id="MF_00568">
    <property type="entry name" value="NadA_type2"/>
    <property type="match status" value="1"/>
</dbReference>
<dbReference type="InterPro" id="IPR036094">
    <property type="entry name" value="NadA_sf"/>
</dbReference>
<reference evidence="12" key="1">
    <citation type="submission" date="2010-11" db="EMBL/GenBank/DDBJ databases">
        <title>The complete genome of Mahella australiensis DSM 15567.</title>
        <authorList>
            <consortium name="US DOE Joint Genome Institute (JGI-PGF)"/>
            <person name="Lucas S."/>
            <person name="Copeland A."/>
            <person name="Lapidus A."/>
            <person name="Bruce D."/>
            <person name="Goodwin L."/>
            <person name="Pitluck S."/>
            <person name="Kyrpides N."/>
            <person name="Mavromatis K."/>
            <person name="Pagani I."/>
            <person name="Ivanova N."/>
            <person name="Teshima H."/>
            <person name="Brettin T."/>
            <person name="Detter J.C."/>
            <person name="Han C."/>
            <person name="Tapia R."/>
            <person name="Land M."/>
            <person name="Hauser L."/>
            <person name="Markowitz V."/>
            <person name="Cheng J.-F."/>
            <person name="Hugenholtz P."/>
            <person name="Woyke T."/>
            <person name="Wu D."/>
            <person name="Spring S."/>
            <person name="Pukall R."/>
            <person name="Steenblock K."/>
            <person name="Schneider S."/>
            <person name="Klenk H.-P."/>
            <person name="Eisen J.A."/>
        </authorList>
    </citation>
    <scope>NUCLEOTIDE SEQUENCE [LARGE SCALE GENOMIC DNA]</scope>
    <source>
        <strain evidence="12">DSM 15567 / CIP 107919 / 50-1 BON</strain>
    </source>
</reference>
<organism evidence="11 12">
    <name type="scientific">Mahella australiensis (strain DSM 15567 / CIP 107919 / 50-1 BON)</name>
    <dbReference type="NCBI Taxonomy" id="697281"/>
    <lineage>
        <taxon>Bacteria</taxon>
        <taxon>Bacillati</taxon>
        <taxon>Bacillota</taxon>
        <taxon>Clostridia</taxon>
        <taxon>Thermoanaerobacterales</taxon>
        <taxon>Thermoanaerobacterales Family IV. Incertae Sedis</taxon>
        <taxon>Mahella</taxon>
    </lineage>
</organism>
<evidence type="ECO:0000256" key="1">
    <source>
        <dbReference type="ARBA" id="ARBA00005065"/>
    </source>
</evidence>
<feature type="binding site" evidence="10">
    <location>
        <position position="23"/>
    </location>
    <ligand>
        <name>iminosuccinate</name>
        <dbReference type="ChEBI" id="CHEBI:77875"/>
    </ligand>
</feature>
<dbReference type="EMBL" id="CP002360">
    <property type="protein sequence ID" value="AEE96340.1"/>
    <property type="molecule type" value="Genomic_DNA"/>
</dbReference>
<dbReference type="PANTHER" id="PTHR30573:SF0">
    <property type="entry name" value="QUINOLINATE SYNTHASE, CHLOROPLASTIC"/>
    <property type="match status" value="1"/>
</dbReference>
<proteinExistence type="inferred from homology"/>
<feature type="binding site" evidence="10">
    <location>
        <position position="40"/>
    </location>
    <ligand>
        <name>iminosuccinate</name>
        <dbReference type="ChEBI" id="CHEBI:77875"/>
    </ligand>
</feature>
<dbReference type="InterPro" id="IPR003473">
    <property type="entry name" value="NadA"/>
</dbReference>
<keyword evidence="5 10" id="KW-0662">Pyridine nucleotide biosynthesis</keyword>
<protein>
    <recommendedName>
        <fullName evidence="2 10">Quinolinate synthase</fullName>
        <ecNumber evidence="2 10">2.5.1.72</ecNumber>
    </recommendedName>
</protein>
<evidence type="ECO:0000256" key="4">
    <source>
        <dbReference type="ARBA" id="ARBA00022490"/>
    </source>
</evidence>
<evidence type="ECO:0000256" key="7">
    <source>
        <dbReference type="ARBA" id="ARBA00022723"/>
    </source>
</evidence>
<feature type="binding site" evidence="10">
    <location>
        <position position="214"/>
    </location>
    <ligand>
        <name>iminosuccinate</name>
        <dbReference type="ChEBI" id="CHEBI:77875"/>
    </ligand>
</feature>
<feature type="binding site" evidence="10">
    <location>
        <position position="128"/>
    </location>
    <ligand>
        <name>iminosuccinate</name>
        <dbReference type="ChEBI" id="CHEBI:77875"/>
    </ligand>
</feature>
<comment type="function">
    <text evidence="10">Catalyzes the condensation of iminoaspartate with dihydroxyacetone phosphate to form quinolinate.</text>
</comment>
<sequence length="301" mass="33256">MDETVSRRISVLKKERNAIILAHFYQRPEVQDIADFVGDSLELARKASVTDADVIVFCGVHFMAQTAYILSPDKSVLLPQIKAGCPMADTADADDVAALKEQHPDAVVVSYVNTTAEVKAISDICCTSANAVKVVNSIPANKEIIFIPDKNLGQYIMEQTGRHLILWSGYCNTHDRLTAEELLAAKRLHPEAEVLAHPECRPDVVHMADFVGSTGGMVMHVRDSHATEFIIGTEIGVIHRMKQLCSNKSFYPASQKLMCPNMKLTSLDDVLKALETVSPRVTVNDYIRSRALLPIERMLAL</sequence>
<keyword evidence="6 10" id="KW-0808">Transferase</keyword>
<name>F3ZVH8_MAHA5</name>
<keyword evidence="4 10" id="KW-0963">Cytoplasm</keyword>
<dbReference type="Pfam" id="PF02445">
    <property type="entry name" value="NadA"/>
    <property type="match status" value="1"/>
</dbReference>
<dbReference type="UniPathway" id="UPA00253">
    <property type="reaction ID" value="UER00327"/>
</dbReference>
<feature type="binding site" evidence="10">
    <location>
        <begin position="197"/>
        <end position="199"/>
    </location>
    <ligand>
        <name>iminosuccinate</name>
        <dbReference type="ChEBI" id="CHEBI:77875"/>
    </ligand>
</feature>
<dbReference type="SUPFAM" id="SSF142754">
    <property type="entry name" value="NadA-like"/>
    <property type="match status" value="1"/>
</dbReference>
<keyword evidence="12" id="KW-1185">Reference proteome</keyword>
<dbReference type="HOGENOM" id="CLU_047382_0_0_9"/>
<comment type="pathway">
    <text evidence="1 10">Cofactor biosynthesis; NAD(+) biosynthesis; quinolinate from iminoaspartate: step 1/1.</text>
</comment>
<reference evidence="11 12" key="2">
    <citation type="journal article" date="2011" name="Stand. Genomic Sci.">
        <title>Complete genome sequence of Mahella australiensis type strain (50-1 BON).</title>
        <authorList>
            <person name="Sikorski J."/>
            <person name="Teshima H."/>
            <person name="Nolan M."/>
            <person name="Lucas S."/>
            <person name="Hammon N."/>
            <person name="Deshpande S."/>
            <person name="Cheng J.F."/>
            <person name="Pitluck S."/>
            <person name="Liolios K."/>
            <person name="Pagani I."/>
            <person name="Ivanova N."/>
            <person name="Huntemann M."/>
            <person name="Mavromatis K."/>
            <person name="Ovchinikova G."/>
            <person name="Pati A."/>
            <person name="Tapia R."/>
            <person name="Han C."/>
            <person name="Goodwin L."/>
            <person name="Chen A."/>
            <person name="Palaniappan K."/>
            <person name="Land M."/>
            <person name="Hauser L."/>
            <person name="Ngatchou-Djao O.D."/>
            <person name="Rohde M."/>
            <person name="Pukall R."/>
            <person name="Spring S."/>
            <person name="Abt B."/>
            <person name="Goker M."/>
            <person name="Detter J.C."/>
            <person name="Woyke T."/>
            <person name="Bristow J."/>
            <person name="Markowitz V."/>
            <person name="Hugenholtz P."/>
            <person name="Eisen J.A."/>
            <person name="Kyrpides N.C."/>
            <person name="Klenk H.P."/>
            <person name="Lapidus A."/>
        </authorList>
    </citation>
    <scope>NUCLEOTIDE SEQUENCE [LARGE SCALE GENOMIC DNA]</scope>
    <source>
        <strain evidence="12">DSM 15567 / CIP 107919 / 50-1 BON</strain>
    </source>
</reference>
<comment type="catalytic activity">
    <reaction evidence="10">
        <text>iminosuccinate + dihydroxyacetone phosphate = quinolinate + phosphate + 2 H2O + H(+)</text>
        <dbReference type="Rhea" id="RHEA:25888"/>
        <dbReference type="ChEBI" id="CHEBI:15377"/>
        <dbReference type="ChEBI" id="CHEBI:15378"/>
        <dbReference type="ChEBI" id="CHEBI:29959"/>
        <dbReference type="ChEBI" id="CHEBI:43474"/>
        <dbReference type="ChEBI" id="CHEBI:57642"/>
        <dbReference type="ChEBI" id="CHEBI:77875"/>
        <dbReference type="EC" id="2.5.1.72"/>
    </reaction>
</comment>
<accession>F3ZVH8</accession>
<evidence type="ECO:0000256" key="2">
    <source>
        <dbReference type="ARBA" id="ARBA00012669"/>
    </source>
</evidence>
<dbReference type="EC" id="2.5.1.72" evidence="2 10"/>
<evidence type="ECO:0000256" key="6">
    <source>
        <dbReference type="ARBA" id="ARBA00022679"/>
    </source>
</evidence>
<dbReference type="eggNOG" id="COG0379">
    <property type="taxonomic scope" value="Bacteria"/>
</dbReference>
<comment type="similarity">
    <text evidence="10">Belongs to the quinolinate synthase family. Type 2 subfamily.</text>
</comment>
<dbReference type="KEGG" id="mas:Mahau_1143"/>
<evidence type="ECO:0000313" key="12">
    <source>
        <dbReference type="Proteomes" id="UP000008457"/>
    </source>
</evidence>
<dbReference type="GO" id="GO:0051539">
    <property type="term" value="F:4 iron, 4 sulfur cluster binding"/>
    <property type="evidence" value="ECO:0007669"/>
    <property type="project" value="UniProtKB-KW"/>
</dbReference>
<dbReference type="InterPro" id="IPR023066">
    <property type="entry name" value="Quinolinate_synth_type2"/>
</dbReference>
<dbReference type="OrthoDB" id="9801204at2"/>
<dbReference type="FunFam" id="3.40.50.10800:FF:000003">
    <property type="entry name" value="Quinolinate synthase A"/>
    <property type="match status" value="1"/>
</dbReference>
<keyword evidence="3 10" id="KW-0004">4Fe-4S</keyword>
<dbReference type="NCBIfam" id="NF006878">
    <property type="entry name" value="PRK09375.1-2"/>
    <property type="match status" value="1"/>
</dbReference>
<dbReference type="GO" id="GO:0008987">
    <property type="term" value="F:quinolinate synthetase A activity"/>
    <property type="evidence" value="ECO:0007669"/>
    <property type="project" value="UniProtKB-UniRule"/>
</dbReference>
<feature type="binding site" evidence="10">
    <location>
        <position position="85"/>
    </location>
    <ligand>
        <name>[4Fe-4S] cluster</name>
        <dbReference type="ChEBI" id="CHEBI:49883"/>
    </ligand>
</feature>